<keyword evidence="3" id="KW-1185">Reference proteome</keyword>
<evidence type="ECO:0000313" key="2">
    <source>
        <dbReference type="EMBL" id="KAJ8600747.1"/>
    </source>
</evidence>
<accession>A0AAD7XGN8</accession>
<gene>
    <name evidence="2" type="ORF">CTAYLR_003939</name>
</gene>
<comment type="caution">
    <text evidence="2">The sequence shown here is derived from an EMBL/GenBank/DDBJ whole genome shotgun (WGS) entry which is preliminary data.</text>
</comment>
<organism evidence="2 3">
    <name type="scientific">Chrysophaeum taylorii</name>
    <dbReference type="NCBI Taxonomy" id="2483200"/>
    <lineage>
        <taxon>Eukaryota</taxon>
        <taxon>Sar</taxon>
        <taxon>Stramenopiles</taxon>
        <taxon>Ochrophyta</taxon>
        <taxon>Pelagophyceae</taxon>
        <taxon>Pelagomonadales</taxon>
        <taxon>Pelagomonadaceae</taxon>
        <taxon>Chrysophaeum</taxon>
    </lineage>
</organism>
<feature type="chain" id="PRO_5042016391" evidence="1">
    <location>
        <begin position="27"/>
        <end position="173"/>
    </location>
</feature>
<reference evidence="2" key="1">
    <citation type="submission" date="2023-01" db="EMBL/GenBank/DDBJ databases">
        <title>Metagenome sequencing of chrysophaentin producing Chrysophaeum taylorii.</title>
        <authorList>
            <person name="Davison J."/>
            <person name="Bewley C."/>
        </authorList>
    </citation>
    <scope>NUCLEOTIDE SEQUENCE</scope>
    <source>
        <strain evidence="2">NIES-1699</strain>
    </source>
</reference>
<proteinExistence type="predicted"/>
<dbReference type="AlphaFoldDB" id="A0AAD7XGN8"/>
<evidence type="ECO:0000256" key="1">
    <source>
        <dbReference type="SAM" id="SignalP"/>
    </source>
</evidence>
<dbReference type="EMBL" id="JAQMWT010000480">
    <property type="protein sequence ID" value="KAJ8600747.1"/>
    <property type="molecule type" value="Genomic_DNA"/>
</dbReference>
<keyword evidence="1" id="KW-0732">Signal</keyword>
<dbReference type="Proteomes" id="UP001230188">
    <property type="component" value="Unassembled WGS sequence"/>
</dbReference>
<evidence type="ECO:0000313" key="3">
    <source>
        <dbReference type="Proteomes" id="UP001230188"/>
    </source>
</evidence>
<sequence length="173" mass="18720">MMSSLVTMVVQVFVIALMTATTAVHGLEGSVLRRTLVKIPVSIAIAAAQPAVADVPVDPFNSMCLGFGCNSPRGVDEPGLSKPLEEDSIDWASFLRILDDGGVASVEFEDVTMAKAWAFLKPDDEAKPLRRIRIGEGYPLDAGDSWSSTLFVARILQNKQVGYSFMTGLKRRS</sequence>
<feature type="signal peptide" evidence="1">
    <location>
        <begin position="1"/>
        <end position="26"/>
    </location>
</feature>
<name>A0AAD7XGN8_9STRA</name>
<protein>
    <submittedName>
        <fullName evidence="2">Uncharacterized protein</fullName>
    </submittedName>
</protein>